<dbReference type="Gene3D" id="3.30.70.1710">
    <property type="match status" value="2"/>
</dbReference>
<keyword evidence="1" id="KW-0120">Carbon dioxide fixation</keyword>
<dbReference type="InterPro" id="IPR044870">
    <property type="entry name" value="BMC_CP"/>
</dbReference>
<sequence length="213" mass="22865">MGIELRSFVFLDNLQPQHAAYMGTVAQGFLPLPGDTSLWIEISPGIEINRITDVALKAASVRPGVQVVERLYGLLEVHSSSQGETRSAGQAILATLGVRRDEGLKPRVVSSQIIRNIDAYQTQLINRTRRGQLLLAGQTLYVLEVEPAAYAALAANEAEKAALINILEVQAVGSFGRLYLGGQERDILAGAAGALTAIESVAGRVNPQISRQH</sequence>
<dbReference type="InterPro" id="IPR037233">
    <property type="entry name" value="CcmK-like_sf"/>
</dbReference>
<dbReference type="GO" id="GO:0015977">
    <property type="term" value="P:carbon fixation"/>
    <property type="evidence" value="ECO:0007669"/>
    <property type="project" value="UniProtKB-KW"/>
</dbReference>
<dbReference type="RefSeq" id="WP_281485427.1">
    <property type="nucleotide sequence ID" value="NZ_CP124543.1"/>
</dbReference>
<dbReference type="Proteomes" id="UP001223520">
    <property type="component" value="Chromosome"/>
</dbReference>
<comment type="subcellular location">
    <subcellularLocation>
        <location evidence="2">Carboxysome</location>
    </subcellularLocation>
</comment>
<dbReference type="InterPro" id="IPR000249">
    <property type="entry name" value="BMC_dom"/>
</dbReference>
<gene>
    <name evidence="5" type="ORF">QI031_12320</name>
</gene>
<proteinExistence type="predicted"/>
<accession>A0AAJ6NWU4</accession>
<dbReference type="AlphaFoldDB" id="A0AAJ6NWU4"/>
<organism evidence="5 6">
    <name type="scientific">Halotia branconii CENA392</name>
    <dbReference type="NCBI Taxonomy" id="1539056"/>
    <lineage>
        <taxon>Bacteria</taxon>
        <taxon>Bacillati</taxon>
        <taxon>Cyanobacteriota</taxon>
        <taxon>Cyanophyceae</taxon>
        <taxon>Nostocales</taxon>
        <taxon>Nodulariaceae</taxon>
        <taxon>Halotia</taxon>
    </lineage>
</organism>
<feature type="domain" description="BMC circularly permuted" evidence="4">
    <location>
        <begin position="4"/>
        <end position="106"/>
    </location>
</feature>
<evidence type="ECO:0000256" key="1">
    <source>
        <dbReference type="ARBA" id="ARBA00023300"/>
    </source>
</evidence>
<dbReference type="PROSITE" id="PS51931">
    <property type="entry name" value="BMC_CP"/>
    <property type="match status" value="2"/>
</dbReference>
<evidence type="ECO:0000256" key="3">
    <source>
        <dbReference type="ARBA" id="ARBA00024446"/>
    </source>
</evidence>
<protein>
    <recommendedName>
        <fullName evidence="4">BMC circularly permuted domain-containing protein</fullName>
    </recommendedName>
</protein>
<dbReference type="SMART" id="SM00877">
    <property type="entry name" value="BMC"/>
    <property type="match status" value="1"/>
</dbReference>
<keyword evidence="3" id="KW-1283">Bacterial microcompartment</keyword>
<reference evidence="5 6" key="1">
    <citation type="journal article" date="2023" name="Limnol Oceanogr Lett">
        <title>Environmental adaptations by the intertidal Antarctic cyanobacterium Halotia branconii CENA392 as revealed using long-read genome sequencing.</title>
        <authorList>
            <person name="Dextro R.B."/>
            <person name="Delbaje E."/>
            <person name="Freitas P.N.N."/>
            <person name="Geraldes V."/>
            <person name="Pinto E."/>
            <person name="Long P.F."/>
            <person name="Fiore M.F."/>
        </authorList>
    </citation>
    <scope>NUCLEOTIDE SEQUENCE [LARGE SCALE GENOMIC DNA]</scope>
    <source>
        <strain evidence="5 6">CENA392</strain>
    </source>
</reference>
<name>A0AAJ6NWU4_9CYAN</name>
<evidence type="ECO:0000259" key="4">
    <source>
        <dbReference type="PROSITE" id="PS51931"/>
    </source>
</evidence>
<dbReference type="GO" id="GO:0031470">
    <property type="term" value="C:carboxysome"/>
    <property type="evidence" value="ECO:0007669"/>
    <property type="project" value="UniProtKB-SubCell"/>
</dbReference>
<dbReference type="CDD" id="cd07051">
    <property type="entry name" value="BMC_like_1_repeat1"/>
    <property type="match status" value="1"/>
</dbReference>
<dbReference type="EMBL" id="CP124543">
    <property type="protein sequence ID" value="WGV28198.1"/>
    <property type="molecule type" value="Genomic_DNA"/>
</dbReference>
<dbReference type="KEGG" id="hbq:QI031_12320"/>
<evidence type="ECO:0000313" key="5">
    <source>
        <dbReference type="EMBL" id="WGV28198.1"/>
    </source>
</evidence>
<evidence type="ECO:0000256" key="2">
    <source>
        <dbReference type="ARBA" id="ARBA00023587"/>
    </source>
</evidence>
<evidence type="ECO:0000313" key="6">
    <source>
        <dbReference type="Proteomes" id="UP001223520"/>
    </source>
</evidence>
<feature type="domain" description="BMC circularly permuted" evidence="4">
    <location>
        <begin position="107"/>
        <end position="207"/>
    </location>
</feature>
<keyword evidence="6" id="KW-1185">Reference proteome</keyword>